<organism evidence="2 3">
    <name type="scientific">Aquimarina atlantica</name>
    <dbReference type="NCBI Taxonomy" id="1317122"/>
    <lineage>
        <taxon>Bacteria</taxon>
        <taxon>Pseudomonadati</taxon>
        <taxon>Bacteroidota</taxon>
        <taxon>Flavobacteriia</taxon>
        <taxon>Flavobacteriales</taxon>
        <taxon>Flavobacteriaceae</taxon>
        <taxon>Aquimarina</taxon>
    </lineage>
</organism>
<reference evidence="2 3" key="1">
    <citation type="submission" date="2014-04" db="EMBL/GenBank/DDBJ databases">
        <title>Aquimarina sp. 22II-S11-z7 Genome Sequencing.</title>
        <authorList>
            <person name="Lai Q."/>
        </authorList>
    </citation>
    <scope>NUCLEOTIDE SEQUENCE [LARGE SCALE GENOMIC DNA]</scope>
    <source>
        <strain evidence="2 3">22II-S11-z7</strain>
    </source>
</reference>
<sequence>MESKIVDLLFNIIPAVIVGVISFYFFSLHTRNEEKRRRFLLHRENQKQSLPLRLQAYERMVLFLERISPGNLLTRIAPVAEDKKSYESLLIHTIDQEFEHNLTQQIYVSDECWNTLKASKNATIALIRKTALKEDVDSATKMREIILTELIEKGAPSDTAIAIIKEEIGDLF</sequence>
<dbReference type="eggNOG" id="ENOG502ZBUH">
    <property type="taxonomic scope" value="Bacteria"/>
</dbReference>
<feature type="transmembrane region" description="Helical" evidence="1">
    <location>
        <begin position="6"/>
        <end position="28"/>
    </location>
</feature>
<keyword evidence="1" id="KW-1133">Transmembrane helix</keyword>
<dbReference type="Proteomes" id="UP000023541">
    <property type="component" value="Unassembled WGS sequence"/>
</dbReference>
<protein>
    <submittedName>
        <fullName evidence="2">Uncharacterized protein</fullName>
    </submittedName>
</protein>
<dbReference type="STRING" id="1317122.ATO12_04135"/>
<evidence type="ECO:0000313" key="3">
    <source>
        <dbReference type="Proteomes" id="UP000023541"/>
    </source>
</evidence>
<dbReference type="EMBL" id="AQRA01000001">
    <property type="protein sequence ID" value="EZH75987.1"/>
    <property type="molecule type" value="Genomic_DNA"/>
</dbReference>
<keyword evidence="1" id="KW-0472">Membrane</keyword>
<comment type="caution">
    <text evidence="2">The sequence shown here is derived from an EMBL/GenBank/DDBJ whole genome shotgun (WGS) entry which is preliminary data.</text>
</comment>
<dbReference type="OrthoDB" id="1493032at2"/>
<evidence type="ECO:0000313" key="2">
    <source>
        <dbReference type="EMBL" id="EZH75987.1"/>
    </source>
</evidence>
<keyword evidence="3" id="KW-1185">Reference proteome</keyword>
<name>A0A023C0Z6_9FLAO</name>
<dbReference type="RefSeq" id="WP_034238864.1">
    <property type="nucleotide sequence ID" value="NZ_AQRA01000001.1"/>
</dbReference>
<accession>A0A023C0Z6</accession>
<keyword evidence="1" id="KW-0812">Transmembrane</keyword>
<dbReference type="Pfam" id="PF25589">
    <property type="entry name" value="DUF7935"/>
    <property type="match status" value="1"/>
</dbReference>
<evidence type="ECO:0000256" key="1">
    <source>
        <dbReference type="SAM" id="Phobius"/>
    </source>
</evidence>
<dbReference type="AlphaFoldDB" id="A0A023C0Z6"/>
<dbReference type="InterPro" id="IPR057695">
    <property type="entry name" value="DUF7935"/>
</dbReference>
<proteinExistence type="predicted"/>
<gene>
    <name evidence="2" type="ORF">ATO12_04135</name>
</gene>